<dbReference type="PANTHER" id="PTHR21180">
    <property type="entry name" value="ENDONUCLEASE/EXONUCLEASE/PHOSPHATASE FAMILY DOMAIN-CONTAINING PROTEIN 1"/>
    <property type="match status" value="1"/>
</dbReference>
<dbReference type="GO" id="GO:0006281">
    <property type="term" value="P:DNA repair"/>
    <property type="evidence" value="ECO:0007669"/>
    <property type="project" value="InterPro"/>
</dbReference>
<dbReference type="InterPro" id="IPR003583">
    <property type="entry name" value="Hlx-hairpin-Hlx_DNA-bd_motif"/>
</dbReference>
<sequence>MPEVRNGTQNQTGDAVSLPPPPPGHDAIEAPINRSESQIETVRRPKTLSSLIGVRPTDSGMEANRPKRRDHPRLALNTGHTLVVILLLVAVLGLSFTLIVQQSMNLTALSQDEPTESSATIDPSVHDKTADNTKNPLPQSSEGSSLQDEPQSGDTADTNQPTAQDSRININTASQDELQTIAGIGPVTAQRIIDHRESIGRYTSVDQLLDVTGIGTKTLEKIRGQVRVE</sequence>
<keyword evidence="5" id="KW-1185">Reference proteome</keyword>
<feature type="transmembrane region" description="Helical" evidence="2">
    <location>
        <begin position="74"/>
        <end position="100"/>
    </location>
</feature>
<dbReference type="Gene3D" id="1.10.150.320">
    <property type="entry name" value="Photosystem II 12 kDa extrinsic protein"/>
    <property type="match status" value="1"/>
</dbReference>
<evidence type="ECO:0000256" key="1">
    <source>
        <dbReference type="SAM" id="MobiDB-lite"/>
    </source>
</evidence>
<keyword evidence="2" id="KW-0812">Transmembrane</keyword>
<feature type="compositionally biased region" description="Polar residues" evidence="1">
    <location>
        <begin position="132"/>
        <end position="165"/>
    </location>
</feature>
<dbReference type="AlphaFoldDB" id="A0A6I1G8X3"/>
<organism evidence="4 5">
    <name type="scientific">Bifidobacterium cebidarum</name>
    <dbReference type="NCBI Taxonomy" id="2650773"/>
    <lineage>
        <taxon>Bacteria</taxon>
        <taxon>Bacillati</taxon>
        <taxon>Actinomycetota</taxon>
        <taxon>Actinomycetes</taxon>
        <taxon>Bifidobacteriales</taxon>
        <taxon>Bifidobacteriaceae</taxon>
        <taxon>Bifidobacterium</taxon>
    </lineage>
</organism>
<name>A0A6I1G8X3_9BIFI</name>
<dbReference type="SUPFAM" id="SSF47781">
    <property type="entry name" value="RuvA domain 2-like"/>
    <property type="match status" value="1"/>
</dbReference>
<evidence type="ECO:0000256" key="2">
    <source>
        <dbReference type="SAM" id="Phobius"/>
    </source>
</evidence>
<evidence type="ECO:0000313" key="5">
    <source>
        <dbReference type="Proteomes" id="UP000468413"/>
    </source>
</evidence>
<dbReference type="EMBL" id="WBVS01000006">
    <property type="protein sequence ID" value="KAB7787989.1"/>
    <property type="molecule type" value="Genomic_DNA"/>
</dbReference>
<dbReference type="Pfam" id="PF12836">
    <property type="entry name" value="HHH_3"/>
    <property type="match status" value="1"/>
</dbReference>
<accession>A0A6I1G8X3</accession>
<dbReference type="InterPro" id="IPR004509">
    <property type="entry name" value="Competence_ComEA_HhH"/>
</dbReference>
<protein>
    <submittedName>
        <fullName evidence="4">DNA uptake protein</fullName>
    </submittedName>
</protein>
<dbReference type="SMART" id="SM00278">
    <property type="entry name" value="HhH1"/>
    <property type="match status" value="2"/>
</dbReference>
<evidence type="ECO:0000313" key="4">
    <source>
        <dbReference type="EMBL" id="KAB7787989.1"/>
    </source>
</evidence>
<feature type="region of interest" description="Disordered" evidence="1">
    <location>
        <begin position="110"/>
        <end position="165"/>
    </location>
</feature>
<proteinExistence type="predicted"/>
<dbReference type="NCBIfam" id="TIGR00426">
    <property type="entry name" value="competence protein ComEA helix-hairpin-helix repeat region"/>
    <property type="match status" value="1"/>
</dbReference>
<dbReference type="GO" id="GO:0003677">
    <property type="term" value="F:DNA binding"/>
    <property type="evidence" value="ECO:0007669"/>
    <property type="project" value="InterPro"/>
</dbReference>
<evidence type="ECO:0000259" key="3">
    <source>
        <dbReference type="SMART" id="SM00278"/>
    </source>
</evidence>
<dbReference type="Proteomes" id="UP000468413">
    <property type="component" value="Unassembled WGS sequence"/>
</dbReference>
<dbReference type="InterPro" id="IPR051675">
    <property type="entry name" value="Endo/Exo/Phosphatase_dom_1"/>
</dbReference>
<dbReference type="InterPro" id="IPR010994">
    <property type="entry name" value="RuvA_2-like"/>
</dbReference>
<feature type="domain" description="Helix-hairpin-helix DNA-binding motif class 1" evidence="3">
    <location>
        <begin position="176"/>
        <end position="195"/>
    </location>
</feature>
<feature type="compositionally biased region" description="Polar residues" evidence="1">
    <location>
        <begin position="110"/>
        <end position="121"/>
    </location>
</feature>
<keyword evidence="2" id="KW-0472">Membrane</keyword>
<comment type="caution">
    <text evidence="4">The sequence shown here is derived from an EMBL/GenBank/DDBJ whole genome shotgun (WGS) entry which is preliminary data.</text>
</comment>
<dbReference type="PANTHER" id="PTHR21180:SF32">
    <property type="entry name" value="ENDONUCLEASE_EXONUCLEASE_PHOSPHATASE FAMILY DOMAIN-CONTAINING PROTEIN 1"/>
    <property type="match status" value="1"/>
</dbReference>
<feature type="domain" description="Helix-hairpin-helix DNA-binding motif class 1" evidence="3">
    <location>
        <begin position="206"/>
        <end position="225"/>
    </location>
</feature>
<feature type="region of interest" description="Disordered" evidence="1">
    <location>
        <begin position="1"/>
        <end position="72"/>
    </location>
</feature>
<reference evidence="4 5" key="1">
    <citation type="submission" date="2019-09" db="EMBL/GenBank/DDBJ databases">
        <title>Characterization of the phylogenetic diversity of two novel species belonging to the genus Bifidobacterium: Bifidobacterium cebidarum sp. nov. and Bifidobacterium leontopitheci sp. nov.</title>
        <authorList>
            <person name="Lugli G.A."/>
            <person name="Duranti S."/>
            <person name="Milani C."/>
            <person name="Turroni F."/>
            <person name="Ventura M."/>
        </authorList>
    </citation>
    <scope>NUCLEOTIDE SEQUENCE [LARGE SCALE GENOMIC DNA]</scope>
    <source>
        <strain evidence="4 5">LMG 31469</strain>
    </source>
</reference>
<feature type="compositionally biased region" description="Polar residues" evidence="1">
    <location>
        <begin position="1"/>
        <end position="14"/>
    </location>
</feature>
<gene>
    <name evidence="4" type="ORF">F7D08_1383</name>
</gene>
<keyword evidence="2" id="KW-1133">Transmembrane helix</keyword>